<evidence type="ECO:0000313" key="1">
    <source>
        <dbReference type="EMBL" id="VDK80694.1"/>
    </source>
</evidence>
<evidence type="ECO:0000313" key="2">
    <source>
        <dbReference type="Proteomes" id="UP000271889"/>
    </source>
</evidence>
<name>A0A3P6UQV4_CYLGO</name>
<dbReference type="EMBL" id="UYRV01027256">
    <property type="protein sequence ID" value="VDK80694.1"/>
    <property type="molecule type" value="Genomic_DNA"/>
</dbReference>
<protein>
    <recommendedName>
        <fullName evidence="3">Major facilitator superfamily (MFS) profile domain-containing protein</fullName>
    </recommendedName>
</protein>
<gene>
    <name evidence="1" type="ORF">CGOC_LOCUS7744</name>
</gene>
<dbReference type="AlphaFoldDB" id="A0A3P6UQV4"/>
<dbReference type="SUPFAM" id="SSF103473">
    <property type="entry name" value="MFS general substrate transporter"/>
    <property type="match status" value="1"/>
</dbReference>
<dbReference type="Proteomes" id="UP000271889">
    <property type="component" value="Unassembled WGS sequence"/>
</dbReference>
<proteinExistence type="predicted"/>
<dbReference type="OrthoDB" id="3936150at2759"/>
<organism evidence="1 2">
    <name type="scientific">Cylicostephanus goldi</name>
    <name type="common">Nematode worm</name>
    <dbReference type="NCBI Taxonomy" id="71465"/>
    <lineage>
        <taxon>Eukaryota</taxon>
        <taxon>Metazoa</taxon>
        <taxon>Ecdysozoa</taxon>
        <taxon>Nematoda</taxon>
        <taxon>Chromadorea</taxon>
        <taxon>Rhabditida</taxon>
        <taxon>Rhabditina</taxon>
        <taxon>Rhabditomorpha</taxon>
        <taxon>Strongyloidea</taxon>
        <taxon>Strongylidae</taxon>
        <taxon>Cylicostephanus</taxon>
    </lineage>
</organism>
<reference evidence="1 2" key="1">
    <citation type="submission" date="2018-11" db="EMBL/GenBank/DDBJ databases">
        <authorList>
            <consortium name="Pathogen Informatics"/>
        </authorList>
    </citation>
    <scope>NUCLEOTIDE SEQUENCE [LARGE SCALE GENOMIC DNA]</scope>
</reference>
<dbReference type="Gene3D" id="1.20.1250.20">
    <property type="entry name" value="MFS general substrate transporter like domains"/>
    <property type="match status" value="1"/>
</dbReference>
<accession>A0A3P6UQV4</accession>
<evidence type="ECO:0008006" key="3">
    <source>
        <dbReference type="Google" id="ProtNLM"/>
    </source>
</evidence>
<sequence>MFLQIFVPESSCDGYSTRDWAIIIINVIGVSLIELTWDACYLIAVESFPTHIRTIGMGTCSLAARVGALVAPQVSEKNIGFKL</sequence>
<keyword evidence="2" id="KW-1185">Reference proteome</keyword>
<dbReference type="InterPro" id="IPR036259">
    <property type="entry name" value="MFS_trans_sf"/>
</dbReference>